<proteinExistence type="predicted"/>
<evidence type="ECO:0000256" key="1">
    <source>
        <dbReference type="SAM" id="MobiDB-lite"/>
    </source>
</evidence>
<evidence type="ECO:0000313" key="2">
    <source>
        <dbReference type="EMBL" id="EXB75939.1"/>
    </source>
</evidence>
<gene>
    <name evidence="2" type="ORF">L484_022616</name>
</gene>
<organism evidence="2 3">
    <name type="scientific">Morus notabilis</name>
    <dbReference type="NCBI Taxonomy" id="981085"/>
    <lineage>
        <taxon>Eukaryota</taxon>
        <taxon>Viridiplantae</taxon>
        <taxon>Streptophyta</taxon>
        <taxon>Embryophyta</taxon>
        <taxon>Tracheophyta</taxon>
        <taxon>Spermatophyta</taxon>
        <taxon>Magnoliopsida</taxon>
        <taxon>eudicotyledons</taxon>
        <taxon>Gunneridae</taxon>
        <taxon>Pentapetalae</taxon>
        <taxon>rosids</taxon>
        <taxon>fabids</taxon>
        <taxon>Rosales</taxon>
        <taxon>Moraceae</taxon>
        <taxon>Moreae</taxon>
        <taxon>Morus</taxon>
    </lineage>
</organism>
<name>W9RX52_9ROSA</name>
<feature type="compositionally biased region" description="Basic and acidic residues" evidence="1">
    <location>
        <begin position="18"/>
        <end position="43"/>
    </location>
</feature>
<reference evidence="3" key="1">
    <citation type="submission" date="2013-01" db="EMBL/GenBank/DDBJ databases">
        <title>Draft Genome Sequence of a Mulberry Tree, Morus notabilis C.K. Schneid.</title>
        <authorList>
            <person name="He N."/>
            <person name="Zhao S."/>
        </authorList>
    </citation>
    <scope>NUCLEOTIDE SEQUENCE</scope>
</reference>
<sequence>MLEELVDRPVSSPGQRTEIWKSKEINTAKQKEGKEREGNEGRKKFSNAFSTK</sequence>
<dbReference type="Proteomes" id="UP000030645">
    <property type="component" value="Unassembled WGS sequence"/>
</dbReference>
<protein>
    <submittedName>
        <fullName evidence="2">Uncharacterized protein</fullName>
    </submittedName>
</protein>
<feature type="region of interest" description="Disordered" evidence="1">
    <location>
        <begin position="1"/>
        <end position="52"/>
    </location>
</feature>
<accession>W9RX52</accession>
<evidence type="ECO:0000313" key="3">
    <source>
        <dbReference type="Proteomes" id="UP000030645"/>
    </source>
</evidence>
<dbReference type="EMBL" id="KE344693">
    <property type="protein sequence ID" value="EXB75939.1"/>
    <property type="molecule type" value="Genomic_DNA"/>
</dbReference>
<dbReference type="AlphaFoldDB" id="W9RX52"/>
<keyword evidence="3" id="KW-1185">Reference proteome</keyword>